<evidence type="ECO:0000259" key="6">
    <source>
        <dbReference type="Pfam" id="PF04127"/>
    </source>
</evidence>
<comment type="function">
    <text evidence="3">Catalyzes two sequential steps in the biosynthesis of coenzyme A. In the first step cysteine is conjugated to 4'-phosphopantothenate to form 4-phosphopantothenoylcysteine. In the second step the latter compound is decarboxylated to form 4'-phosphopantotheine.</text>
</comment>
<organism evidence="7 8">
    <name type="scientific">Formivibrio citricus</name>
    <dbReference type="NCBI Taxonomy" id="83765"/>
    <lineage>
        <taxon>Bacteria</taxon>
        <taxon>Pseudomonadati</taxon>
        <taxon>Pseudomonadota</taxon>
        <taxon>Betaproteobacteria</taxon>
        <taxon>Neisseriales</taxon>
        <taxon>Chitinibacteraceae</taxon>
        <taxon>Formivibrio</taxon>
    </lineage>
</organism>
<feature type="binding site" evidence="3">
    <location>
        <begin position="302"/>
        <end position="305"/>
    </location>
    <ligand>
        <name>CTP</name>
        <dbReference type="ChEBI" id="CHEBI:37563"/>
    </ligand>
</feature>
<dbReference type="GO" id="GO:0010181">
    <property type="term" value="F:FMN binding"/>
    <property type="evidence" value="ECO:0007669"/>
    <property type="project" value="UniProtKB-UniRule"/>
</dbReference>
<evidence type="ECO:0000256" key="4">
    <source>
        <dbReference type="RuleBase" id="RU364078"/>
    </source>
</evidence>
<dbReference type="UniPathway" id="UPA00241">
    <property type="reaction ID" value="UER00353"/>
</dbReference>
<dbReference type="GO" id="GO:0004633">
    <property type="term" value="F:phosphopantothenoylcysteine decarboxylase activity"/>
    <property type="evidence" value="ECO:0007669"/>
    <property type="project" value="UniProtKB-UniRule"/>
</dbReference>
<feature type="domain" description="DNA/pantothenate metabolism flavoprotein C-terminal" evidence="6">
    <location>
        <begin position="183"/>
        <end position="387"/>
    </location>
</feature>
<proteinExistence type="inferred from homology"/>
<comment type="function">
    <text evidence="4">Catalyzes two steps in the biosynthesis of coenzyme A. In the first step cysteine is conjugated to 4'-phosphopantothenate to form 4-phosphopantothenoylcysteine, in the latter compound is decarboxylated to form 4'-phosphopantotheine.</text>
</comment>
<keyword evidence="3" id="KW-0479">Metal-binding</keyword>
<dbReference type="EC" id="6.3.2.5" evidence="3"/>
<dbReference type="PANTHER" id="PTHR14359:SF6">
    <property type="entry name" value="PHOSPHOPANTOTHENOYLCYSTEINE DECARBOXYLASE"/>
    <property type="match status" value="1"/>
</dbReference>
<evidence type="ECO:0000259" key="5">
    <source>
        <dbReference type="Pfam" id="PF02441"/>
    </source>
</evidence>
<dbReference type="InterPro" id="IPR005252">
    <property type="entry name" value="CoaBC"/>
</dbReference>
<keyword evidence="1 3" id="KW-0210">Decarboxylase</keyword>
<comment type="pathway">
    <text evidence="3 4">Cofactor biosynthesis; coenzyme A biosynthesis; CoA from (R)-pantothenate: step 2/5.</text>
</comment>
<comment type="cofactor">
    <cofactor evidence="3">
        <name>Mg(2+)</name>
        <dbReference type="ChEBI" id="CHEBI:18420"/>
    </cofactor>
</comment>
<feature type="binding site" evidence="3">
    <location>
        <position position="338"/>
    </location>
    <ligand>
        <name>CTP</name>
        <dbReference type="ChEBI" id="CHEBI:37563"/>
    </ligand>
</feature>
<dbReference type="Gene3D" id="3.40.50.10300">
    <property type="entry name" value="CoaB-like"/>
    <property type="match status" value="1"/>
</dbReference>
<dbReference type="SUPFAM" id="SSF52507">
    <property type="entry name" value="Homo-oligomeric flavin-containing Cys decarboxylases, HFCD"/>
    <property type="match status" value="1"/>
</dbReference>
<comment type="similarity">
    <text evidence="3 4">In the C-terminal section; belongs to the PPC synthetase family.</text>
</comment>
<comment type="similarity">
    <text evidence="3 4">In the N-terminal section; belongs to the HFCD (homo-oligomeric flavin containing Cys decarboxylase) superfamily.</text>
</comment>
<protein>
    <recommendedName>
        <fullName evidence="3">Coenzyme A biosynthesis bifunctional protein CoaBC</fullName>
    </recommendedName>
    <alternativeName>
        <fullName evidence="3">DNA/pantothenate metabolism flavoprotein</fullName>
    </alternativeName>
    <alternativeName>
        <fullName evidence="3">Phosphopantothenoylcysteine synthetase/decarboxylase</fullName>
        <shortName evidence="3">PPCS-PPCDC</shortName>
    </alternativeName>
    <domain>
        <recommendedName>
            <fullName evidence="3">Phosphopantothenoylcysteine decarboxylase</fullName>
            <shortName evidence="3">PPC decarboxylase</shortName>
            <shortName evidence="3">PPC-DC</shortName>
            <ecNumber evidence="3">4.1.1.36</ecNumber>
        </recommendedName>
        <alternativeName>
            <fullName evidence="3">CoaC</fullName>
        </alternativeName>
    </domain>
    <domain>
        <recommendedName>
            <fullName evidence="3">Phosphopantothenate--cysteine ligase</fullName>
            <ecNumber evidence="3">6.3.2.5</ecNumber>
        </recommendedName>
        <alternativeName>
            <fullName evidence="3">CoaB</fullName>
        </alternativeName>
        <alternativeName>
            <fullName evidence="3">Phosphopantothenoylcysteine synthetase</fullName>
            <shortName evidence="3">PPC synthetase</shortName>
            <shortName evidence="3">PPC-S</shortName>
        </alternativeName>
    </domain>
</protein>
<dbReference type="STRING" id="83765.SAMN05660284_02085"/>
<dbReference type="InterPro" id="IPR007085">
    <property type="entry name" value="DNA/pantothenate-metab_flavo_C"/>
</dbReference>
<dbReference type="InterPro" id="IPR036551">
    <property type="entry name" value="Flavin_trans-like"/>
</dbReference>
<dbReference type="Pfam" id="PF04127">
    <property type="entry name" value="DFP"/>
    <property type="match status" value="1"/>
</dbReference>
<dbReference type="PANTHER" id="PTHR14359">
    <property type="entry name" value="HOMO-OLIGOMERIC FLAVIN CONTAINING CYS DECARBOXYLASE FAMILY"/>
    <property type="match status" value="1"/>
</dbReference>
<feature type="binding site" evidence="3">
    <location>
        <position position="320"/>
    </location>
    <ligand>
        <name>CTP</name>
        <dbReference type="ChEBI" id="CHEBI:37563"/>
    </ligand>
</feature>
<dbReference type="GO" id="GO:0004632">
    <property type="term" value="F:phosphopantothenate--cysteine ligase activity"/>
    <property type="evidence" value="ECO:0007669"/>
    <property type="project" value="UniProtKB-UniRule"/>
</dbReference>
<dbReference type="OrthoDB" id="9802554at2"/>
<dbReference type="InterPro" id="IPR003382">
    <property type="entry name" value="Flavoprotein"/>
</dbReference>
<evidence type="ECO:0000313" key="8">
    <source>
        <dbReference type="Proteomes" id="UP000242869"/>
    </source>
</evidence>
<dbReference type="GO" id="GO:0015937">
    <property type="term" value="P:coenzyme A biosynthetic process"/>
    <property type="evidence" value="ECO:0007669"/>
    <property type="project" value="UniProtKB-UniRule"/>
</dbReference>
<evidence type="ECO:0000256" key="1">
    <source>
        <dbReference type="ARBA" id="ARBA00022793"/>
    </source>
</evidence>
<reference evidence="8" key="1">
    <citation type="submission" date="2016-10" db="EMBL/GenBank/DDBJ databases">
        <authorList>
            <person name="Varghese N."/>
            <person name="Submissions S."/>
        </authorList>
    </citation>
    <scope>NUCLEOTIDE SEQUENCE [LARGE SCALE GENOMIC DNA]</scope>
    <source>
        <strain evidence="8">DSM 6150</strain>
    </source>
</reference>
<feature type="domain" description="Flavoprotein" evidence="5">
    <location>
        <begin position="4"/>
        <end position="174"/>
    </location>
</feature>
<dbReference type="EC" id="4.1.1.36" evidence="3"/>
<dbReference type="AlphaFoldDB" id="A0A1I5B797"/>
<evidence type="ECO:0000256" key="2">
    <source>
        <dbReference type="ARBA" id="ARBA00023239"/>
    </source>
</evidence>
<comment type="catalytic activity">
    <reaction evidence="3 4">
        <text>(R)-4'-phosphopantothenate + L-cysteine + CTP = N-[(R)-4-phosphopantothenoyl]-L-cysteine + CMP + diphosphate + H(+)</text>
        <dbReference type="Rhea" id="RHEA:19397"/>
        <dbReference type="ChEBI" id="CHEBI:10986"/>
        <dbReference type="ChEBI" id="CHEBI:15378"/>
        <dbReference type="ChEBI" id="CHEBI:33019"/>
        <dbReference type="ChEBI" id="CHEBI:35235"/>
        <dbReference type="ChEBI" id="CHEBI:37563"/>
        <dbReference type="ChEBI" id="CHEBI:59458"/>
        <dbReference type="ChEBI" id="CHEBI:60377"/>
        <dbReference type="EC" id="6.3.2.5"/>
    </reaction>
</comment>
<comment type="caution">
    <text evidence="3">Lacks conserved residue(s) required for the propagation of feature annotation.</text>
</comment>
<comment type="pathway">
    <text evidence="3 4">Cofactor biosynthesis; coenzyme A biosynthesis; CoA from (R)-pantothenate: step 3/5.</text>
</comment>
<keyword evidence="3" id="KW-0511">Multifunctional enzyme</keyword>
<feature type="region of interest" description="Phosphopantothenate--cysteine ligase" evidence="3">
    <location>
        <begin position="188"/>
        <end position="396"/>
    </location>
</feature>
<keyword evidence="3 4" id="KW-0436">Ligase</keyword>
<dbReference type="SUPFAM" id="SSF102645">
    <property type="entry name" value="CoaB-like"/>
    <property type="match status" value="1"/>
</dbReference>
<comment type="catalytic activity">
    <reaction evidence="3 4">
        <text>N-[(R)-4-phosphopantothenoyl]-L-cysteine + H(+) = (R)-4'-phosphopantetheine + CO2</text>
        <dbReference type="Rhea" id="RHEA:16793"/>
        <dbReference type="ChEBI" id="CHEBI:15378"/>
        <dbReference type="ChEBI" id="CHEBI:16526"/>
        <dbReference type="ChEBI" id="CHEBI:59458"/>
        <dbReference type="ChEBI" id="CHEBI:61723"/>
        <dbReference type="EC" id="4.1.1.36"/>
    </reaction>
</comment>
<keyword evidence="3" id="KW-0460">Magnesium</keyword>
<feature type="active site" description="Proton donor" evidence="3">
    <location>
        <position position="156"/>
    </location>
</feature>
<dbReference type="NCBIfam" id="TIGR00521">
    <property type="entry name" value="coaBC_dfp"/>
    <property type="match status" value="1"/>
</dbReference>
<dbReference type="GO" id="GO:0071513">
    <property type="term" value="C:phosphopantothenoylcysteine decarboxylase complex"/>
    <property type="evidence" value="ECO:0007669"/>
    <property type="project" value="TreeGrafter"/>
</dbReference>
<feature type="binding site" evidence="3">
    <location>
        <position position="276"/>
    </location>
    <ligand>
        <name>CTP</name>
        <dbReference type="ChEBI" id="CHEBI:37563"/>
    </ligand>
</feature>
<dbReference type="GO" id="GO:0046872">
    <property type="term" value="F:metal ion binding"/>
    <property type="evidence" value="ECO:0007669"/>
    <property type="project" value="UniProtKB-KW"/>
</dbReference>
<feature type="binding site" evidence="3">
    <location>
        <position position="334"/>
    </location>
    <ligand>
        <name>CTP</name>
        <dbReference type="ChEBI" id="CHEBI:37563"/>
    </ligand>
</feature>
<feature type="binding site" evidence="3">
    <location>
        <position position="286"/>
    </location>
    <ligand>
        <name>CTP</name>
        <dbReference type="ChEBI" id="CHEBI:37563"/>
    </ligand>
</feature>
<evidence type="ECO:0000313" key="7">
    <source>
        <dbReference type="EMBL" id="SFN70586.1"/>
    </source>
</evidence>
<comment type="cofactor">
    <cofactor evidence="3">
        <name>FMN</name>
        <dbReference type="ChEBI" id="CHEBI:58210"/>
    </cofactor>
    <text evidence="3">Binds 1 FMN per subunit.</text>
</comment>
<gene>
    <name evidence="3" type="primary">coaBC</name>
    <name evidence="7" type="ORF">SAMN05660284_02085</name>
</gene>
<sequence>MNQKKILLGVTGGIAVYKSAELVRQLVKAGHEVQVVMTRSATEFVGPVTFQALTGRDVFVDMWDKQRGDSMAHISLTRWADAFVVAPATANFLAKLANGIADDLLSTLAAARECPLLVAPAMNKQMWGNPANQRNIVQLKADGVAILGPASGFQACGEVGEGRMLEAEEIALHVDAALQPKPLAGKKVLITAGPTFERIDAVRGITNPSSGKMGYAVARAAWEAGAEVTLVSGQVSLTPPPGCRRIDVVSAQDMLNAVNAEVDAADIFIGVAAVADYYVLNQSEQKIKKDAHILTLELAPNPDILANVTARDNPPFCVGFAAESENLLEYAEAKRRRKKLPLLAANLVQTAIGADDNEIILLDDEGEHRLPRADKLELARKLVAHAARLYARQNKV</sequence>
<keyword evidence="3 4" id="KW-0288">FMN</keyword>
<dbReference type="RefSeq" id="WP_091195739.1">
    <property type="nucleotide sequence ID" value="NZ_FOVE01000015.1"/>
</dbReference>
<keyword evidence="8" id="KW-1185">Reference proteome</keyword>
<dbReference type="EMBL" id="FOVE01000015">
    <property type="protein sequence ID" value="SFN70586.1"/>
    <property type="molecule type" value="Genomic_DNA"/>
</dbReference>
<keyword evidence="2 3" id="KW-0456">Lyase</keyword>
<dbReference type="Pfam" id="PF02441">
    <property type="entry name" value="Flavoprotein"/>
    <property type="match status" value="1"/>
</dbReference>
<dbReference type="InterPro" id="IPR035929">
    <property type="entry name" value="CoaB-like_sf"/>
</dbReference>
<accession>A0A1I5B797</accession>
<evidence type="ECO:0000256" key="3">
    <source>
        <dbReference type="HAMAP-Rule" id="MF_02225"/>
    </source>
</evidence>
<keyword evidence="3 4" id="KW-0285">Flavoprotein</keyword>
<dbReference type="HAMAP" id="MF_02225">
    <property type="entry name" value="CoaBC"/>
    <property type="match status" value="1"/>
</dbReference>
<name>A0A1I5B797_9NEIS</name>
<dbReference type="Gene3D" id="3.40.50.1950">
    <property type="entry name" value="Flavin prenyltransferase-like"/>
    <property type="match status" value="1"/>
</dbReference>
<dbReference type="GO" id="GO:0015941">
    <property type="term" value="P:pantothenate catabolic process"/>
    <property type="evidence" value="ECO:0007669"/>
    <property type="project" value="InterPro"/>
</dbReference>
<dbReference type="Proteomes" id="UP000242869">
    <property type="component" value="Unassembled WGS sequence"/>
</dbReference>
<feature type="region of interest" description="Phosphopantothenoylcysteine decarboxylase" evidence="3">
    <location>
        <begin position="1"/>
        <end position="187"/>
    </location>
</feature>